<dbReference type="InterPro" id="IPR046977">
    <property type="entry name" value="RsmC/RlmG"/>
</dbReference>
<proteinExistence type="predicted"/>
<dbReference type="PROSITE" id="PS00092">
    <property type="entry name" value="N6_MTASE"/>
    <property type="match status" value="1"/>
</dbReference>
<dbReference type="Pfam" id="PF05175">
    <property type="entry name" value="MTS"/>
    <property type="match status" value="1"/>
</dbReference>
<dbReference type="Proteomes" id="UP001178281">
    <property type="component" value="Unassembled WGS sequence"/>
</dbReference>
<dbReference type="SUPFAM" id="SSF53335">
    <property type="entry name" value="S-adenosyl-L-methionine-dependent methyltransferases"/>
    <property type="match status" value="1"/>
</dbReference>
<keyword evidence="1" id="KW-0963">Cytoplasm</keyword>
<evidence type="ECO:0000259" key="5">
    <source>
        <dbReference type="Pfam" id="PF05175"/>
    </source>
</evidence>
<name>A0AA90N9S5_9ACTN</name>
<reference evidence="8" key="1">
    <citation type="submission" date="2023-08" db="EMBL/GenBank/DDBJ databases">
        <title>The draft genome of Tsukamurella strandjordii strain 050030.</title>
        <authorList>
            <person name="Zhao F."/>
            <person name="Feng Y."/>
            <person name="Zong Z."/>
        </authorList>
    </citation>
    <scope>NUCLEOTIDE SEQUENCE</scope>
    <source>
        <strain evidence="8">050030</strain>
    </source>
</reference>
<evidence type="ECO:0000256" key="3">
    <source>
        <dbReference type="ARBA" id="ARBA00022603"/>
    </source>
</evidence>
<keyword evidence="9" id="KW-1185">Reference proteome</keyword>
<dbReference type="InterPro" id="IPR007848">
    <property type="entry name" value="Small_mtfrase_dom"/>
</dbReference>
<feature type="domain" description="DUF7059" evidence="6">
    <location>
        <begin position="29"/>
        <end position="114"/>
    </location>
</feature>
<dbReference type="Pfam" id="PF23186">
    <property type="entry name" value="DUF7059"/>
    <property type="match status" value="1"/>
</dbReference>
<feature type="domain" description="Methyltransferase small" evidence="5">
    <location>
        <begin position="154"/>
        <end position="279"/>
    </location>
</feature>
<evidence type="ECO:0000256" key="2">
    <source>
        <dbReference type="ARBA" id="ARBA00022552"/>
    </source>
</evidence>
<dbReference type="AlphaFoldDB" id="A0AA90N9S5"/>
<organism evidence="8 9">
    <name type="scientific">Tsukamurella strandjordii</name>
    <dbReference type="NCBI Taxonomy" id="147577"/>
    <lineage>
        <taxon>Bacteria</taxon>
        <taxon>Bacillati</taxon>
        <taxon>Actinomycetota</taxon>
        <taxon>Actinomycetes</taxon>
        <taxon>Mycobacteriales</taxon>
        <taxon>Tsukamurellaceae</taxon>
        <taxon>Tsukamurella</taxon>
    </lineage>
</organism>
<sequence length="502" mass="52551">MSESHPAPMHLSPALAPLCQRLGPALACAGFTESGVRDLLGGDVFGCLSRGEPGPVLAAAAGPEPLAVLTRLFLAAAPVPGAQVDGALHPVTADEAVAAGLLEAAPDDPSAVRAALGLRPLDLPDGATQWFVSDLDGLMRPHPQHREHVLGVGHASQSLLRATPRAAVGTVLDLGTGCGVHACAAARFAERVVATDISERAAGFAAASAALNGVEVDVRAGSWFEPVAGQRFDLLVANPPFVVGEGRVDHTYRDSGLDLDGASELVVRGAPEHLAPGGTAALLASWVHREGESWQARVASWLPSEGVAAWVLQRDVADPALYVGTWLRDEGLDPRVGEGRAKSDRWLAHLADAAVTGIGFGFVYLRAIDGPSEVVCEELSQPFDDPLGAEVPGHFARMAWLHDADLGAARPRLMPDVALERVSVAGDEGWDEAAVRVTRMSGPRWTHDIDDAAARLLAGCLGGLTTDDLVELLEAATGEEGLRDPAHRLLADLHRHGFVTFL</sequence>
<evidence type="ECO:0000256" key="1">
    <source>
        <dbReference type="ARBA" id="ARBA00022490"/>
    </source>
</evidence>
<dbReference type="EMBL" id="JAUTIX010000002">
    <property type="protein sequence ID" value="MDP0397683.1"/>
    <property type="molecule type" value="Genomic_DNA"/>
</dbReference>
<dbReference type="GO" id="GO:0008170">
    <property type="term" value="F:N-methyltransferase activity"/>
    <property type="evidence" value="ECO:0007669"/>
    <property type="project" value="UniProtKB-ARBA"/>
</dbReference>
<evidence type="ECO:0000259" key="7">
    <source>
        <dbReference type="Pfam" id="PF25004"/>
    </source>
</evidence>
<protein>
    <submittedName>
        <fullName evidence="8">Methyltransferase</fullName>
    </submittedName>
</protein>
<comment type="caution">
    <text evidence="8">The sequence shown here is derived from an EMBL/GenBank/DDBJ whole genome shotgun (WGS) entry which is preliminary data.</text>
</comment>
<dbReference type="GO" id="GO:0032259">
    <property type="term" value="P:methylation"/>
    <property type="evidence" value="ECO:0007669"/>
    <property type="project" value="UniProtKB-KW"/>
</dbReference>
<feature type="domain" description="DUF7782" evidence="7">
    <location>
        <begin position="394"/>
        <end position="500"/>
    </location>
</feature>
<dbReference type="CDD" id="cd02440">
    <property type="entry name" value="AdoMet_MTases"/>
    <property type="match status" value="1"/>
</dbReference>
<dbReference type="InterPro" id="IPR002052">
    <property type="entry name" value="DNA_methylase_N6_adenine_CS"/>
</dbReference>
<dbReference type="InterPro" id="IPR055487">
    <property type="entry name" value="DUF7059"/>
</dbReference>
<evidence type="ECO:0000259" key="6">
    <source>
        <dbReference type="Pfam" id="PF23186"/>
    </source>
</evidence>
<dbReference type="InterPro" id="IPR029063">
    <property type="entry name" value="SAM-dependent_MTases_sf"/>
</dbReference>
<keyword evidence="4" id="KW-0808">Transferase</keyword>
<accession>A0AA90N9S5</accession>
<dbReference type="GO" id="GO:0006364">
    <property type="term" value="P:rRNA processing"/>
    <property type="evidence" value="ECO:0007669"/>
    <property type="project" value="UniProtKB-KW"/>
</dbReference>
<gene>
    <name evidence="8" type="ORF">Q7X28_07075</name>
</gene>
<dbReference type="PANTHER" id="PTHR47816">
    <property type="entry name" value="RIBOSOMAL RNA SMALL SUBUNIT METHYLTRANSFERASE C"/>
    <property type="match status" value="1"/>
</dbReference>
<dbReference type="InterPro" id="IPR056684">
    <property type="entry name" value="DUF7782"/>
</dbReference>
<dbReference type="GO" id="GO:0003676">
    <property type="term" value="F:nucleic acid binding"/>
    <property type="evidence" value="ECO:0007669"/>
    <property type="project" value="InterPro"/>
</dbReference>
<dbReference type="PANTHER" id="PTHR47816:SF4">
    <property type="entry name" value="RIBOSOMAL RNA SMALL SUBUNIT METHYLTRANSFERASE C"/>
    <property type="match status" value="1"/>
</dbReference>
<keyword evidence="2" id="KW-0698">rRNA processing</keyword>
<evidence type="ECO:0000256" key="4">
    <source>
        <dbReference type="ARBA" id="ARBA00022679"/>
    </source>
</evidence>
<evidence type="ECO:0000313" key="9">
    <source>
        <dbReference type="Proteomes" id="UP001178281"/>
    </source>
</evidence>
<evidence type="ECO:0000313" key="8">
    <source>
        <dbReference type="EMBL" id="MDP0397683.1"/>
    </source>
</evidence>
<dbReference type="GO" id="GO:0008757">
    <property type="term" value="F:S-adenosylmethionine-dependent methyltransferase activity"/>
    <property type="evidence" value="ECO:0007669"/>
    <property type="project" value="InterPro"/>
</dbReference>
<dbReference type="Pfam" id="PF25004">
    <property type="entry name" value="DUF7782"/>
    <property type="match status" value="1"/>
</dbReference>
<dbReference type="Gene3D" id="3.40.50.150">
    <property type="entry name" value="Vaccinia Virus protein VP39"/>
    <property type="match status" value="1"/>
</dbReference>
<keyword evidence="3 8" id="KW-0489">Methyltransferase</keyword>